<protein>
    <recommendedName>
        <fullName evidence="3">Head-to-tail adaptor</fullName>
    </recommendedName>
</protein>
<evidence type="ECO:0000313" key="1">
    <source>
        <dbReference type="EMBL" id="BBA98365.1"/>
    </source>
</evidence>
<sequence>MPLSTGPCEAWPTNLCCEIADGMAEEDVERWTLVASQILWGLSGRRLGPCPVAVRPCRRACLDAAPVSFQAGYSGGPWIPYIDTGGVWRNASVCGCKSDCSCGELCEVRLEGPVYDIVSVDVDGEVLVQEAYRVDSAGLLVRTDGECWPTCQDMAAPPGEPGTFTVEYRIGLPLDEAAVAAVSELTCHLLKGCAPSGSCGCKANRNLTRMVRQGVEMELPDPSLIYAEGRTGLPLVDLWLSVVNPYRLDSPSRVYSPDYKRPRMTTWP</sequence>
<evidence type="ECO:0000313" key="2">
    <source>
        <dbReference type="Proteomes" id="UP000595703"/>
    </source>
</evidence>
<accession>A0A7U3UTC0</accession>
<organism evidence="1 2">
    <name type="scientific">Actinacidiphila reveromycinica</name>
    <dbReference type="NCBI Taxonomy" id="659352"/>
    <lineage>
        <taxon>Bacteria</taxon>
        <taxon>Bacillati</taxon>
        <taxon>Actinomycetota</taxon>
        <taxon>Actinomycetes</taxon>
        <taxon>Kitasatosporales</taxon>
        <taxon>Streptomycetaceae</taxon>
        <taxon>Actinacidiphila</taxon>
    </lineage>
</organism>
<name>A0A7U3UTC0_9ACTN</name>
<proteinExistence type="predicted"/>
<keyword evidence="2" id="KW-1185">Reference proteome</keyword>
<dbReference type="KEGG" id="arev:RVR_4518"/>
<reference evidence="1 2" key="2">
    <citation type="journal article" date="2011" name="J. Antibiot.">
        <title>Furaquinocins I and J: novel polyketide isoprenoid hybrid compounds from Streptomyces reveromyceticus SN-593.</title>
        <authorList>
            <person name="Panthee S."/>
            <person name="Takahashi S."/>
            <person name="Takagi H."/>
            <person name="Nogawa T."/>
            <person name="Oowada E."/>
            <person name="Uramoto M."/>
            <person name="Osada H."/>
        </authorList>
    </citation>
    <scope>NUCLEOTIDE SEQUENCE [LARGE SCALE GENOMIC DNA]</scope>
    <source>
        <strain evidence="1 2">SN-593</strain>
    </source>
</reference>
<dbReference type="RefSeq" id="WP_202234527.1">
    <property type="nucleotide sequence ID" value="NZ_AP018365.1"/>
</dbReference>
<gene>
    <name evidence="1" type="ORF">RVR_4518</name>
</gene>
<reference evidence="1 2" key="3">
    <citation type="journal article" date="2011" name="Nat. Chem. Biol.">
        <title>Reveromycin A biosynthesis uses RevG and RevJ for stereospecific spiroacetal formation.</title>
        <authorList>
            <person name="Takahashi S."/>
            <person name="Toyoda A."/>
            <person name="Sekiyama Y."/>
            <person name="Takagi H."/>
            <person name="Nogawa T."/>
            <person name="Uramoto M."/>
            <person name="Suzuki R."/>
            <person name="Koshino H."/>
            <person name="Kumano T."/>
            <person name="Panthee S."/>
            <person name="Dairi T."/>
            <person name="Ishikawa J."/>
            <person name="Ikeda H."/>
            <person name="Sakaki Y."/>
            <person name="Osada H."/>
        </authorList>
    </citation>
    <scope>NUCLEOTIDE SEQUENCE [LARGE SCALE GENOMIC DNA]</scope>
    <source>
        <strain evidence="1 2">SN-593</strain>
    </source>
</reference>
<dbReference type="AlphaFoldDB" id="A0A7U3UTC0"/>
<reference evidence="1 2" key="4">
    <citation type="journal article" date="2020" name="Sci. Rep.">
        <title>beta-carboline chemical signals induce reveromycin production through a LuxR family regulator in Streptomyces sp. SN-593.</title>
        <authorList>
            <person name="Panthee S."/>
            <person name="Kito N."/>
            <person name="Hayashi T."/>
            <person name="Shimizu T."/>
            <person name="Ishikawa J."/>
            <person name="Hamamoto H."/>
            <person name="Osada H."/>
            <person name="Takahashi S."/>
        </authorList>
    </citation>
    <scope>NUCLEOTIDE SEQUENCE [LARGE SCALE GENOMIC DNA]</scope>
    <source>
        <strain evidence="1 2">SN-593</strain>
    </source>
</reference>
<evidence type="ECO:0008006" key="3">
    <source>
        <dbReference type="Google" id="ProtNLM"/>
    </source>
</evidence>
<dbReference type="EMBL" id="AP018365">
    <property type="protein sequence ID" value="BBA98365.1"/>
    <property type="molecule type" value="Genomic_DNA"/>
</dbReference>
<reference evidence="1 2" key="1">
    <citation type="journal article" date="2010" name="J. Bacteriol.">
        <title>Biochemical characterization of a novel indole prenyltransferase from Streptomyces sp. SN-593.</title>
        <authorList>
            <person name="Takahashi S."/>
            <person name="Takagi H."/>
            <person name="Toyoda A."/>
            <person name="Uramoto M."/>
            <person name="Nogawa T."/>
            <person name="Ueki M."/>
            <person name="Sakaki Y."/>
            <person name="Osada H."/>
        </authorList>
    </citation>
    <scope>NUCLEOTIDE SEQUENCE [LARGE SCALE GENOMIC DNA]</scope>
    <source>
        <strain evidence="1 2">SN-593</strain>
    </source>
</reference>
<dbReference type="Proteomes" id="UP000595703">
    <property type="component" value="Chromosome"/>
</dbReference>